<feature type="region of interest" description="Disordered" evidence="1">
    <location>
        <begin position="1"/>
        <end position="49"/>
    </location>
</feature>
<evidence type="ECO:0000259" key="2">
    <source>
        <dbReference type="Pfam" id="PF07498"/>
    </source>
</evidence>
<gene>
    <name evidence="3" type="ORF">FJ657_09615</name>
</gene>
<accession>A0A506Y4W9</accession>
<dbReference type="SUPFAM" id="SSF68912">
    <property type="entry name" value="Rho N-terminal domain-like"/>
    <property type="match status" value="1"/>
</dbReference>
<evidence type="ECO:0000313" key="4">
    <source>
        <dbReference type="Proteomes" id="UP000316252"/>
    </source>
</evidence>
<dbReference type="Gene3D" id="1.10.720.30">
    <property type="entry name" value="SAP domain"/>
    <property type="match status" value="1"/>
</dbReference>
<dbReference type="Pfam" id="PF07498">
    <property type="entry name" value="Rho_N"/>
    <property type="match status" value="1"/>
</dbReference>
<dbReference type="RefSeq" id="WP_141163425.1">
    <property type="nucleotide sequence ID" value="NZ_VHQG01000002.1"/>
</dbReference>
<reference evidence="3 4" key="1">
    <citation type="submission" date="2019-06" db="EMBL/GenBank/DDBJ databases">
        <authorList>
            <person name="Li F."/>
        </authorList>
    </citation>
    <scope>NUCLEOTIDE SEQUENCE [LARGE SCALE GENOMIC DNA]</scope>
    <source>
        <strain evidence="3 4">10F1D-1</strain>
    </source>
</reference>
<dbReference type="InterPro" id="IPR055642">
    <property type="entry name" value="DUF7218"/>
</dbReference>
<dbReference type="OrthoDB" id="215254at2"/>
<dbReference type="InterPro" id="IPR011112">
    <property type="entry name" value="Rho-like_N"/>
</dbReference>
<dbReference type="InterPro" id="IPR036361">
    <property type="entry name" value="SAP_dom_sf"/>
</dbReference>
<feature type="domain" description="Rho termination factor-like N-terminal" evidence="2">
    <location>
        <begin position="57"/>
        <end position="85"/>
    </location>
</feature>
<evidence type="ECO:0000256" key="1">
    <source>
        <dbReference type="SAM" id="MobiDB-lite"/>
    </source>
</evidence>
<protein>
    <submittedName>
        <fullName evidence="3">Rho termination factor</fullName>
    </submittedName>
</protein>
<dbReference type="Pfam" id="PF23855">
    <property type="entry name" value="DUF7218"/>
    <property type="match status" value="1"/>
</dbReference>
<dbReference type="Proteomes" id="UP000316252">
    <property type="component" value="Unassembled WGS sequence"/>
</dbReference>
<comment type="caution">
    <text evidence="3">The sequence shown here is derived from an EMBL/GenBank/DDBJ whole genome shotgun (WGS) entry which is preliminary data.</text>
</comment>
<dbReference type="InterPro" id="IPR036269">
    <property type="entry name" value="Rho_N_sf"/>
</dbReference>
<proteinExistence type="predicted"/>
<organism evidence="3 4">
    <name type="scientific">Schumannella soli</name>
    <dbReference type="NCBI Taxonomy" id="2590779"/>
    <lineage>
        <taxon>Bacteria</taxon>
        <taxon>Bacillati</taxon>
        <taxon>Actinomycetota</taxon>
        <taxon>Actinomycetes</taxon>
        <taxon>Micrococcales</taxon>
        <taxon>Microbacteriaceae</taxon>
        <taxon>Schumannella</taxon>
    </lineage>
</organism>
<evidence type="ECO:0000313" key="3">
    <source>
        <dbReference type="EMBL" id="TPW76068.1"/>
    </source>
</evidence>
<sequence length="88" mass="9538">MPGKQNPSLKNPEMYEELRDDGASKQKAARISNAAAARGKSAVGRKGGEAGSYDDWTVAELRQRAKEIGLSGYSGKRKSELIRALRDS</sequence>
<dbReference type="GO" id="GO:0006353">
    <property type="term" value="P:DNA-templated transcription termination"/>
    <property type="evidence" value="ECO:0007669"/>
    <property type="project" value="InterPro"/>
</dbReference>
<keyword evidence="4" id="KW-1185">Reference proteome</keyword>
<name>A0A506Y4W9_9MICO</name>
<dbReference type="EMBL" id="VHQG01000002">
    <property type="protein sequence ID" value="TPW76068.1"/>
    <property type="molecule type" value="Genomic_DNA"/>
</dbReference>
<dbReference type="AlphaFoldDB" id="A0A506Y4W9"/>